<reference evidence="1 2" key="1">
    <citation type="submission" date="2014-04" db="EMBL/GenBank/DDBJ databases">
        <authorList>
            <consortium name="DOE Joint Genome Institute"/>
            <person name="Kuo A."/>
            <person name="Martino E."/>
            <person name="Perotto S."/>
            <person name="Kohler A."/>
            <person name="Nagy L.G."/>
            <person name="Floudas D."/>
            <person name="Copeland A."/>
            <person name="Barry K.W."/>
            <person name="Cichocki N."/>
            <person name="Veneault-Fourrey C."/>
            <person name="LaButti K."/>
            <person name="Lindquist E.A."/>
            <person name="Lipzen A."/>
            <person name="Lundell T."/>
            <person name="Morin E."/>
            <person name="Murat C."/>
            <person name="Sun H."/>
            <person name="Tunlid A."/>
            <person name="Henrissat B."/>
            <person name="Grigoriev I.V."/>
            <person name="Hibbett D.S."/>
            <person name="Martin F."/>
            <person name="Nordberg H.P."/>
            <person name="Cantor M.N."/>
            <person name="Hua S.X."/>
        </authorList>
    </citation>
    <scope>NUCLEOTIDE SEQUENCE [LARGE SCALE GENOMIC DNA]</scope>
    <source>
        <strain evidence="1 2">Zn</strain>
    </source>
</reference>
<dbReference type="AlphaFoldDB" id="A0A0C3E355"/>
<name>A0A0C3E355_OIDMZ</name>
<gene>
    <name evidence="1" type="ORF">OIDMADRAFT_23536</name>
</gene>
<proteinExistence type="predicted"/>
<sequence>MGPTRKGVQQYIDAANELLHIVSQSAEEHVRYVNIFLAKHNLPKRRRSSFGSNGIWGGSNQAGSMRSGSRPFSSSLVPGVVTATTMAAATSGEDMRCLGVLLMAGGGNSGSLMFGTSPNMGENWSGQGNAVVEYQNSLAPEESSDDLLLDADFTMDPDSLFLALSNFN</sequence>
<evidence type="ECO:0000313" key="1">
    <source>
        <dbReference type="EMBL" id="KIN08778.1"/>
    </source>
</evidence>
<evidence type="ECO:0000313" key="2">
    <source>
        <dbReference type="Proteomes" id="UP000054321"/>
    </source>
</evidence>
<dbReference type="InParanoid" id="A0A0C3E355"/>
<dbReference type="Proteomes" id="UP000054321">
    <property type="component" value="Unassembled WGS sequence"/>
</dbReference>
<keyword evidence="2" id="KW-1185">Reference proteome</keyword>
<dbReference type="HOGENOM" id="CLU_1586979_0_0_1"/>
<dbReference type="EMBL" id="KN832870">
    <property type="protein sequence ID" value="KIN08778.1"/>
    <property type="molecule type" value="Genomic_DNA"/>
</dbReference>
<accession>A0A0C3E355</accession>
<reference evidence="2" key="2">
    <citation type="submission" date="2015-01" db="EMBL/GenBank/DDBJ databases">
        <title>Evolutionary Origins and Diversification of the Mycorrhizal Mutualists.</title>
        <authorList>
            <consortium name="DOE Joint Genome Institute"/>
            <consortium name="Mycorrhizal Genomics Consortium"/>
            <person name="Kohler A."/>
            <person name="Kuo A."/>
            <person name="Nagy L.G."/>
            <person name="Floudas D."/>
            <person name="Copeland A."/>
            <person name="Barry K.W."/>
            <person name="Cichocki N."/>
            <person name="Veneault-Fourrey C."/>
            <person name="LaButti K."/>
            <person name="Lindquist E.A."/>
            <person name="Lipzen A."/>
            <person name="Lundell T."/>
            <person name="Morin E."/>
            <person name="Murat C."/>
            <person name="Riley R."/>
            <person name="Ohm R."/>
            <person name="Sun H."/>
            <person name="Tunlid A."/>
            <person name="Henrissat B."/>
            <person name="Grigoriev I.V."/>
            <person name="Hibbett D.S."/>
            <person name="Martin F."/>
        </authorList>
    </citation>
    <scope>NUCLEOTIDE SEQUENCE [LARGE SCALE GENOMIC DNA]</scope>
    <source>
        <strain evidence="2">Zn</strain>
    </source>
</reference>
<organism evidence="1 2">
    <name type="scientific">Oidiodendron maius (strain Zn)</name>
    <dbReference type="NCBI Taxonomy" id="913774"/>
    <lineage>
        <taxon>Eukaryota</taxon>
        <taxon>Fungi</taxon>
        <taxon>Dikarya</taxon>
        <taxon>Ascomycota</taxon>
        <taxon>Pezizomycotina</taxon>
        <taxon>Leotiomycetes</taxon>
        <taxon>Leotiomycetes incertae sedis</taxon>
        <taxon>Myxotrichaceae</taxon>
        <taxon>Oidiodendron</taxon>
    </lineage>
</organism>
<protein>
    <submittedName>
        <fullName evidence="1">Uncharacterized protein</fullName>
    </submittedName>
</protein>